<evidence type="ECO:0000256" key="3">
    <source>
        <dbReference type="ARBA" id="ARBA00022692"/>
    </source>
</evidence>
<keyword evidence="5" id="KW-0472">Membrane</keyword>
<dbReference type="OrthoDB" id="1710033at2759"/>
<keyword evidence="4" id="KW-1133">Transmembrane helix</keyword>
<proteinExistence type="inferred from homology"/>
<dbReference type="GO" id="GO:0016020">
    <property type="term" value="C:membrane"/>
    <property type="evidence" value="ECO:0007669"/>
    <property type="project" value="UniProtKB-SubCell"/>
</dbReference>
<keyword evidence="3" id="KW-0812">Transmembrane</keyword>
<evidence type="ECO:0000313" key="6">
    <source>
        <dbReference type="EMBL" id="RLN40859.1"/>
    </source>
</evidence>
<accession>A0A3L6TKX8</accession>
<comment type="subcellular location">
    <subcellularLocation>
        <location evidence="1">Membrane</location>
        <topology evidence="1">Multi-pass membrane protein</topology>
    </subcellularLocation>
</comment>
<dbReference type="EMBL" id="PQIB02000001">
    <property type="protein sequence ID" value="RLN40859.1"/>
    <property type="molecule type" value="Genomic_DNA"/>
</dbReference>
<dbReference type="STRING" id="4540.A0A3L6TKX8"/>
<evidence type="ECO:0000256" key="4">
    <source>
        <dbReference type="ARBA" id="ARBA00022989"/>
    </source>
</evidence>
<reference evidence="7" key="1">
    <citation type="journal article" date="2019" name="Nat. Commun.">
        <title>The genome of broomcorn millet.</title>
        <authorList>
            <person name="Zou C."/>
            <person name="Miki D."/>
            <person name="Li D."/>
            <person name="Tang Q."/>
            <person name="Xiao L."/>
            <person name="Rajput S."/>
            <person name="Deng P."/>
            <person name="Jia W."/>
            <person name="Huang R."/>
            <person name="Zhang M."/>
            <person name="Sun Y."/>
            <person name="Hu J."/>
            <person name="Fu X."/>
            <person name="Schnable P.S."/>
            <person name="Li F."/>
            <person name="Zhang H."/>
            <person name="Feng B."/>
            <person name="Zhu X."/>
            <person name="Liu R."/>
            <person name="Schnable J.C."/>
            <person name="Zhu J.-K."/>
            <person name="Zhang H."/>
        </authorList>
    </citation>
    <scope>NUCLEOTIDE SEQUENCE [LARGE SCALE GENOMIC DNA]</scope>
</reference>
<evidence type="ECO:0000256" key="2">
    <source>
        <dbReference type="ARBA" id="ARBA00010199"/>
    </source>
</evidence>
<dbReference type="InterPro" id="IPR044644">
    <property type="entry name" value="DinF-like"/>
</dbReference>
<comment type="similarity">
    <text evidence="2">Belongs to the multi antimicrobial extrusion (MATE) (TC 2.A.66.1) family.</text>
</comment>
<dbReference type="PANTHER" id="PTHR42893:SF20">
    <property type="entry name" value="PROTEIN DETOXIFICATION"/>
    <property type="match status" value="1"/>
</dbReference>
<dbReference type="AlphaFoldDB" id="A0A3L6TKX8"/>
<sequence length="66" mass="7260">MEEAGGEHHHHPLRVFFRDARLAFRWDELGREIMGIAVPGALALMADPVASLVDTAFIGHIGLLMP</sequence>
<evidence type="ECO:0000256" key="1">
    <source>
        <dbReference type="ARBA" id="ARBA00004141"/>
    </source>
</evidence>
<name>A0A3L6TKX8_PANMI</name>
<comment type="caution">
    <text evidence="6">The sequence shown here is derived from an EMBL/GenBank/DDBJ whole genome shotgun (WGS) entry which is preliminary data.</text>
</comment>
<organism evidence="6 7">
    <name type="scientific">Panicum miliaceum</name>
    <name type="common">Proso millet</name>
    <name type="synonym">Broomcorn millet</name>
    <dbReference type="NCBI Taxonomy" id="4540"/>
    <lineage>
        <taxon>Eukaryota</taxon>
        <taxon>Viridiplantae</taxon>
        <taxon>Streptophyta</taxon>
        <taxon>Embryophyta</taxon>
        <taxon>Tracheophyta</taxon>
        <taxon>Spermatophyta</taxon>
        <taxon>Magnoliopsida</taxon>
        <taxon>Liliopsida</taxon>
        <taxon>Poales</taxon>
        <taxon>Poaceae</taxon>
        <taxon>PACMAD clade</taxon>
        <taxon>Panicoideae</taxon>
        <taxon>Panicodae</taxon>
        <taxon>Paniceae</taxon>
        <taxon>Panicinae</taxon>
        <taxon>Panicum</taxon>
        <taxon>Panicum sect. Panicum</taxon>
    </lineage>
</organism>
<dbReference type="Proteomes" id="UP000275267">
    <property type="component" value="Unassembled WGS sequence"/>
</dbReference>
<gene>
    <name evidence="6" type="ORF">C2845_PM01G38200</name>
</gene>
<evidence type="ECO:0000256" key="5">
    <source>
        <dbReference type="ARBA" id="ARBA00023136"/>
    </source>
</evidence>
<keyword evidence="7" id="KW-1185">Reference proteome</keyword>
<protein>
    <submittedName>
        <fullName evidence="6">Uncharacterized protein</fullName>
    </submittedName>
</protein>
<dbReference type="PANTHER" id="PTHR42893">
    <property type="entry name" value="PROTEIN DETOXIFICATION 44, CHLOROPLASTIC-RELATED"/>
    <property type="match status" value="1"/>
</dbReference>
<evidence type="ECO:0000313" key="7">
    <source>
        <dbReference type="Proteomes" id="UP000275267"/>
    </source>
</evidence>